<proteinExistence type="predicted"/>
<gene>
    <name evidence="2" type="ORF">HNP33_003357</name>
</gene>
<keyword evidence="3" id="KW-1185">Reference proteome</keyword>
<keyword evidence="1" id="KW-0472">Membrane</keyword>
<comment type="caution">
    <text evidence="2">The sequence shown here is derived from an EMBL/GenBank/DDBJ whole genome shotgun (WGS) entry which is preliminary data.</text>
</comment>
<keyword evidence="1" id="KW-1133">Transmembrane helix</keyword>
<protein>
    <submittedName>
        <fullName evidence="2">General secretion pathway protein L</fullName>
    </submittedName>
</protein>
<evidence type="ECO:0000313" key="2">
    <source>
        <dbReference type="EMBL" id="MBB6579247.1"/>
    </source>
</evidence>
<feature type="transmembrane region" description="Helical" evidence="1">
    <location>
        <begin position="280"/>
        <end position="298"/>
    </location>
</feature>
<reference evidence="2 3" key="1">
    <citation type="submission" date="2020-08" db="EMBL/GenBank/DDBJ databases">
        <title>Functional genomics of gut bacteria from endangered species of beetles.</title>
        <authorList>
            <person name="Carlos-Shanley C."/>
        </authorList>
    </citation>
    <scope>NUCLEOTIDE SEQUENCE [LARGE SCALE GENOMIC DNA]</scope>
    <source>
        <strain evidence="2 3">S00124</strain>
    </source>
</reference>
<dbReference type="Proteomes" id="UP000562492">
    <property type="component" value="Unassembled WGS sequence"/>
</dbReference>
<dbReference type="NCBIfam" id="TIGR01709">
    <property type="entry name" value="typeII_sec_gspL"/>
    <property type="match status" value="1"/>
</dbReference>
<dbReference type="InterPro" id="IPR043129">
    <property type="entry name" value="ATPase_NBD"/>
</dbReference>
<evidence type="ECO:0000256" key="1">
    <source>
        <dbReference type="SAM" id="Phobius"/>
    </source>
</evidence>
<keyword evidence="1" id="KW-0812">Transmembrane</keyword>
<dbReference type="EMBL" id="JACHKZ010000025">
    <property type="protein sequence ID" value="MBB6579247.1"/>
    <property type="molecule type" value="Genomic_DNA"/>
</dbReference>
<dbReference type="RefSeq" id="WP_184710374.1">
    <property type="nucleotide sequence ID" value="NZ_JACHKZ010000025.1"/>
</dbReference>
<evidence type="ECO:0000313" key="3">
    <source>
        <dbReference type="Proteomes" id="UP000562492"/>
    </source>
</evidence>
<dbReference type="InterPro" id="IPR007812">
    <property type="entry name" value="T2SS_protein-GspL"/>
</dbReference>
<sequence length="420" mass="44333">MSTLLISLPMANGPDTGALGAGTAPSYSYALSPDGEAISQQGSTTAGLLPQPGRTGEVVAVVPAAMLSWQRAPLPQGVGLGSPRLRAVLEGVLEEHLLDDPAQLHFALQPDAAHIAAGEPIWIACCPRAWLREHLQNLESAGRAVARVVPSHAPGEPSPDGAQLLITASPEWPQAVVYGTGPDNAVLVLPLSRDTAPLLPALDADSVVHAEPAVASTAEQLLQRPARLYPQAQSLLDAARSDWDLAQLEFANSGRNRLQRRLGSGLNDVLHAPAWKPARWGVVALALIALIGANIWAWQERQQLRAKAALVRNTLTTTFPKVQVVVDAPVQMAREVANLRQASGGLTAGDAEPLLAAAGEALAALPASATPSGIEYSNSELRLRGLPTDGFDAFRTKLQAQGLRADMQNDQWVIRAEARP</sequence>
<dbReference type="Gene3D" id="3.30.420.380">
    <property type="match status" value="1"/>
</dbReference>
<dbReference type="SUPFAM" id="SSF53067">
    <property type="entry name" value="Actin-like ATPase domain"/>
    <property type="match status" value="1"/>
</dbReference>
<name>A0ABR6RJB1_9BURK</name>
<organism evidence="2 3">
    <name type="scientific">Comamonas odontotermitis</name>
    <dbReference type="NCBI Taxonomy" id="379895"/>
    <lineage>
        <taxon>Bacteria</taxon>
        <taxon>Pseudomonadati</taxon>
        <taxon>Pseudomonadota</taxon>
        <taxon>Betaproteobacteria</taxon>
        <taxon>Burkholderiales</taxon>
        <taxon>Comamonadaceae</taxon>
        <taxon>Comamonas</taxon>
    </lineage>
</organism>
<accession>A0ABR6RJB1</accession>